<evidence type="ECO:0000259" key="7">
    <source>
        <dbReference type="Pfam" id="PF00155"/>
    </source>
</evidence>
<dbReference type="AlphaFoldDB" id="A0A6C2YRG7"/>
<dbReference type="InterPro" id="IPR004838">
    <property type="entry name" value="NHTrfase_class1_PyrdxlP-BS"/>
</dbReference>
<dbReference type="Gene3D" id="3.90.1150.10">
    <property type="entry name" value="Aspartate Aminotransferase, domain 1"/>
    <property type="match status" value="1"/>
</dbReference>
<dbReference type="FunFam" id="3.40.640.10:FF:000033">
    <property type="entry name" value="Aspartate aminotransferase"/>
    <property type="match status" value="1"/>
</dbReference>
<keyword evidence="3 6" id="KW-0032">Aminotransferase</keyword>
<organism evidence="8">
    <name type="scientific">Tuwongella immobilis</name>
    <dbReference type="NCBI Taxonomy" id="692036"/>
    <lineage>
        <taxon>Bacteria</taxon>
        <taxon>Pseudomonadati</taxon>
        <taxon>Planctomycetota</taxon>
        <taxon>Planctomycetia</taxon>
        <taxon>Gemmatales</taxon>
        <taxon>Gemmataceae</taxon>
        <taxon>Tuwongella</taxon>
    </lineage>
</organism>
<evidence type="ECO:0000313" key="9">
    <source>
        <dbReference type="Proteomes" id="UP000464378"/>
    </source>
</evidence>
<dbReference type="EC" id="2.6.1.-" evidence="6"/>
<dbReference type="PROSITE" id="PS00105">
    <property type="entry name" value="AA_TRANSFER_CLASS_1"/>
    <property type="match status" value="1"/>
</dbReference>
<dbReference type="EMBL" id="LR586016">
    <property type="protein sequence ID" value="VIP03924.1"/>
    <property type="molecule type" value="Genomic_DNA"/>
</dbReference>
<dbReference type="InterPro" id="IPR015424">
    <property type="entry name" value="PyrdxlP-dep_Trfase"/>
</dbReference>
<evidence type="ECO:0000256" key="1">
    <source>
        <dbReference type="ARBA" id="ARBA00001933"/>
    </source>
</evidence>
<protein>
    <recommendedName>
        <fullName evidence="6">Aminotransferase</fullName>
        <ecNumber evidence="6">2.6.1.-</ecNumber>
    </recommendedName>
</protein>
<accession>A0A6C2YRG7</accession>
<dbReference type="InterPro" id="IPR015422">
    <property type="entry name" value="PyrdxlP-dep_Trfase_small"/>
</dbReference>
<gene>
    <name evidence="8" type="ORF">GMBLW1_00360</name>
</gene>
<comment type="similarity">
    <text evidence="2 6">Belongs to the class-I pyridoxal-phosphate-dependent aminotransferase family.</text>
</comment>
<dbReference type="Gene3D" id="3.40.640.10">
    <property type="entry name" value="Type I PLP-dependent aspartate aminotransferase-like (Major domain)"/>
    <property type="match status" value="1"/>
</dbReference>
<feature type="domain" description="Aminotransferase class I/classII large" evidence="7">
    <location>
        <begin position="31"/>
        <end position="362"/>
    </location>
</feature>
<dbReference type="InterPro" id="IPR015421">
    <property type="entry name" value="PyrdxlP-dep_Trfase_major"/>
</dbReference>
<dbReference type="RefSeq" id="WP_162659068.1">
    <property type="nucleotide sequence ID" value="NZ_LR593887.1"/>
</dbReference>
<name>A0A6C2YRG7_9BACT</name>
<comment type="cofactor">
    <cofactor evidence="1 6">
        <name>pyridoxal 5'-phosphate</name>
        <dbReference type="ChEBI" id="CHEBI:597326"/>
    </cofactor>
</comment>
<evidence type="ECO:0000256" key="3">
    <source>
        <dbReference type="ARBA" id="ARBA00022576"/>
    </source>
</evidence>
<dbReference type="Proteomes" id="UP000464378">
    <property type="component" value="Chromosome"/>
</dbReference>
<keyword evidence="5" id="KW-0663">Pyridoxal phosphate</keyword>
<dbReference type="Pfam" id="PF00155">
    <property type="entry name" value="Aminotran_1_2"/>
    <property type="match status" value="1"/>
</dbReference>
<evidence type="ECO:0000256" key="2">
    <source>
        <dbReference type="ARBA" id="ARBA00007441"/>
    </source>
</evidence>
<dbReference type="PANTHER" id="PTHR46383:SF3">
    <property type="entry name" value="ASPARTATE AMINOTRANSFERASE-RELATED"/>
    <property type="match status" value="1"/>
</dbReference>
<dbReference type="InterPro" id="IPR004839">
    <property type="entry name" value="Aminotransferase_I/II_large"/>
</dbReference>
<dbReference type="GO" id="GO:0030170">
    <property type="term" value="F:pyridoxal phosphate binding"/>
    <property type="evidence" value="ECO:0007669"/>
    <property type="project" value="InterPro"/>
</dbReference>
<dbReference type="SUPFAM" id="SSF53383">
    <property type="entry name" value="PLP-dependent transferases"/>
    <property type="match status" value="1"/>
</dbReference>
<proteinExistence type="inferred from homology"/>
<dbReference type="InParanoid" id="A0A6C2YRG7"/>
<dbReference type="GO" id="GO:0006520">
    <property type="term" value="P:amino acid metabolic process"/>
    <property type="evidence" value="ECO:0007669"/>
    <property type="project" value="InterPro"/>
</dbReference>
<keyword evidence="4 6" id="KW-0808">Transferase</keyword>
<keyword evidence="9" id="KW-1185">Reference proteome</keyword>
<dbReference type="KEGG" id="tim:GMBLW1_00360"/>
<evidence type="ECO:0000256" key="6">
    <source>
        <dbReference type="RuleBase" id="RU000481"/>
    </source>
</evidence>
<sequence length="369" mass="41183">MSNRWIADRASRIEASGIRKIFELAKGLQNPVNLSIGQPDFDVPEVVKVAAKSAIDRGLNGYTVTQGIPELRQVIQSYVSQTYPTQDRTVMITSGTSGGLLMAMMATINPGDEVILFEPYFVSYPHLVTMVGGTPVILNTYPNFHIDIDQVSAAITPRTKAILFSSPSNPTGVTVPPETLRQLAELCEERGILIISDEIYREYTYDEPFASIAEYSPNVISVDGFGKSHGMTGWRIGFAHGPRELIEEMTKIQQYTFVCAPAPVQYAAVEAWKLPTEETIERYRQKRDRVIEGLNDRFEMVVPGGAFYLFPKVPWGSGTQFVEEAIRHNLLIIPGIAFGRQDTHFRISYAASDEMLDRGIEILNRIART</sequence>
<evidence type="ECO:0000313" key="8">
    <source>
        <dbReference type="EMBL" id="VIP03924.1"/>
    </source>
</evidence>
<dbReference type="InterPro" id="IPR050596">
    <property type="entry name" value="AspAT/PAT-like"/>
</dbReference>
<dbReference type="PANTHER" id="PTHR46383">
    <property type="entry name" value="ASPARTATE AMINOTRANSFERASE"/>
    <property type="match status" value="1"/>
</dbReference>
<evidence type="ECO:0000256" key="5">
    <source>
        <dbReference type="ARBA" id="ARBA00022898"/>
    </source>
</evidence>
<dbReference type="CDD" id="cd00609">
    <property type="entry name" value="AAT_like"/>
    <property type="match status" value="1"/>
</dbReference>
<dbReference type="GO" id="GO:0008483">
    <property type="term" value="F:transaminase activity"/>
    <property type="evidence" value="ECO:0007669"/>
    <property type="project" value="UniProtKB-KW"/>
</dbReference>
<evidence type="ECO:0000256" key="4">
    <source>
        <dbReference type="ARBA" id="ARBA00022679"/>
    </source>
</evidence>
<reference evidence="8" key="1">
    <citation type="submission" date="2019-04" db="EMBL/GenBank/DDBJ databases">
        <authorList>
            <consortium name="Science for Life Laboratories"/>
        </authorList>
    </citation>
    <scope>NUCLEOTIDE SEQUENCE</scope>
    <source>
        <strain evidence="8">MBLW1</strain>
    </source>
</reference>
<dbReference type="EMBL" id="LR593887">
    <property type="protein sequence ID" value="VTS05215.1"/>
    <property type="molecule type" value="Genomic_DNA"/>
</dbReference>